<dbReference type="Gene3D" id="3.80.10.10">
    <property type="entry name" value="Ribonuclease Inhibitor"/>
    <property type="match status" value="1"/>
</dbReference>
<dbReference type="PANTHER" id="PTHR13382">
    <property type="entry name" value="MITOCHONDRIAL ATP SYNTHASE COUPLING FACTOR B"/>
    <property type="match status" value="1"/>
</dbReference>
<dbReference type="PANTHER" id="PTHR13382:SF69">
    <property type="entry name" value="FI18408P1"/>
    <property type="match status" value="1"/>
</dbReference>
<protein>
    <recommendedName>
        <fullName evidence="3">F-box domain-containing protein</fullName>
    </recommendedName>
</protein>
<evidence type="ECO:0000313" key="2">
    <source>
        <dbReference type="Proteomes" id="UP000240883"/>
    </source>
</evidence>
<sequence length="335" mass="37802">RALSLPEIIANVVREGAAIPGLLYSNLLVNRIFYHETCQVLWYGCGHNSPTAYEHVTPDIDDLVCIVRKNKSRAQHYANLIHHLVFNEAEPDDLLRETSFHQELSVLKFPRLTEVIFLENGTSTASLNTGDVVIHYAQPNVTEFGLMGGSQISDDFLEALVHCCPKLRWLTIHTIYNTVTEEGLAKFLRSAILLDFFDVRKSFKDAWTYETFQAMACHERIQMAFVPIILEEWINQLSHSGYYHKLFPVLKHLQTGVSDDSLSLIAKHAPNLDSLFLELQHLPPSSRILASAAKFNHLTDLVISFAPGSHVHGQDIVQVVQGCPVLRSLHISEKD</sequence>
<dbReference type="Proteomes" id="UP000240883">
    <property type="component" value="Unassembled WGS sequence"/>
</dbReference>
<evidence type="ECO:0008006" key="3">
    <source>
        <dbReference type="Google" id="ProtNLM"/>
    </source>
</evidence>
<dbReference type="EMBL" id="KZ678141">
    <property type="protein sequence ID" value="PSN62438.1"/>
    <property type="molecule type" value="Genomic_DNA"/>
</dbReference>
<gene>
    <name evidence="1" type="ORF">BS50DRAFT_443953</name>
</gene>
<proteinExistence type="predicted"/>
<accession>A0A2T2NBL8</accession>
<dbReference type="OrthoDB" id="5368161at2759"/>
<dbReference type="InterPro" id="IPR032675">
    <property type="entry name" value="LRR_dom_sf"/>
</dbReference>
<dbReference type="GO" id="GO:0005737">
    <property type="term" value="C:cytoplasm"/>
    <property type="evidence" value="ECO:0007669"/>
    <property type="project" value="TreeGrafter"/>
</dbReference>
<dbReference type="AlphaFoldDB" id="A0A2T2NBL8"/>
<dbReference type="SUPFAM" id="SSF52047">
    <property type="entry name" value="RNI-like"/>
    <property type="match status" value="1"/>
</dbReference>
<reference evidence="1 2" key="1">
    <citation type="journal article" date="2018" name="Front. Microbiol.">
        <title>Genome-Wide Analysis of Corynespora cassiicola Leaf Fall Disease Putative Effectors.</title>
        <authorList>
            <person name="Lopez D."/>
            <person name="Ribeiro S."/>
            <person name="Label P."/>
            <person name="Fumanal B."/>
            <person name="Venisse J.S."/>
            <person name="Kohler A."/>
            <person name="de Oliveira R.R."/>
            <person name="Labutti K."/>
            <person name="Lipzen A."/>
            <person name="Lail K."/>
            <person name="Bauer D."/>
            <person name="Ohm R.A."/>
            <person name="Barry K.W."/>
            <person name="Spatafora J."/>
            <person name="Grigoriev I.V."/>
            <person name="Martin F.M."/>
            <person name="Pujade-Renaud V."/>
        </authorList>
    </citation>
    <scope>NUCLEOTIDE SEQUENCE [LARGE SCALE GENOMIC DNA]</scope>
    <source>
        <strain evidence="1 2">Philippines</strain>
    </source>
</reference>
<evidence type="ECO:0000313" key="1">
    <source>
        <dbReference type="EMBL" id="PSN62438.1"/>
    </source>
</evidence>
<feature type="non-terminal residue" evidence="1">
    <location>
        <position position="1"/>
    </location>
</feature>
<keyword evidence="2" id="KW-1185">Reference proteome</keyword>
<feature type="non-terminal residue" evidence="1">
    <location>
        <position position="335"/>
    </location>
</feature>
<name>A0A2T2NBL8_CORCC</name>
<dbReference type="InterPro" id="IPR050648">
    <property type="entry name" value="F-box_LRR-repeat"/>
</dbReference>
<organism evidence="1 2">
    <name type="scientific">Corynespora cassiicola Philippines</name>
    <dbReference type="NCBI Taxonomy" id="1448308"/>
    <lineage>
        <taxon>Eukaryota</taxon>
        <taxon>Fungi</taxon>
        <taxon>Dikarya</taxon>
        <taxon>Ascomycota</taxon>
        <taxon>Pezizomycotina</taxon>
        <taxon>Dothideomycetes</taxon>
        <taxon>Pleosporomycetidae</taxon>
        <taxon>Pleosporales</taxon>
        <taxon>Corynesporascaceae</taxon>
        <taxon>Corynespora</taxon>
    </lineage>
</organism>